<proteinExistence type="predicted"/>
<keyword evidence="2" id="KW-1185">Reference proteome</keyword>
<sequence length="122" mass="13815">MSARLGSWIEVTIPSTRMQEDSLREALDSTVSIVGGATLTEGRGFYVRNDNGSTDYEHVIVVRWDFNIQREDIDQVMAAIRKVVDTLLELGEECVLRRRHYGPVEWAQGGYTSELIFGPTKH</sequence>
<gene>
    <name evidence="1" type="ORF">IVIADoCa4_15</name>
</gene>
<protein>
    <submittedName>
        <fullName evidence="1">Uncharacterized protein</fullName>
    </submittedName>
</protein>
<organism evidence="1 2">
    <name type="scientific">Xanthomonas phage vB_Xar_IVIA-DoCa4</name>
    <dbReference type="NCBI Taxonomy" id="2975531"/>
    <lineage>
        <taxon>Viruses</taxon>
        <taxon>Duplodnaviria</taxon>
        <taxon>Heunggongvirae</taxon>
        <taxon>Uroviricota</taxon>
        <taxon>Caudoviricetes</taxon>
        <taxon>Autographivirales</taxon>
        <taxon>Autonotataviridae</taxon>
        <taxon>Gujervirinae</taxon>
        <taxon>Pradovirus</taxon>
        <taxon>Pradovirus IVIADoCa4</taxon>
    </lineage>
</organism>
<evidence type="ECO:0000313" key="2">
    <source>
        <dbReference type="Proteomes" id="UP001164571"/>
    </source>
</evidence>
<reference evidence="1" key="1">
    <citation type="submission" date="2022-07" db="EMBL/GenBank/DDBJ databases">
        <title>Comparative analysis of new lytic phages for the biological control of phytopathogenic Xanthomonas spp.</title>
        <authorList>
            <person name="Domingo-Calap M.L."/>
            <person name="Bernabeu-Gimeno M."/>
            <person name="Aure C.M."/>
            <person name="Marco-Noales E."/>
            <person name="Domingo-Calap P."/>
        </authorList>
    </citation>
    <scope>NUCLEOTIDE SEQUENCE</scope>
</reference>
<evidence type="ECO:0000313" key="1">
    <source>
        <dbReference type="EMBL" id="UYA98635.1"/>
    </source>
</evidence>
<dbReference type="EMBL" id="ON932078">
    <property type="protein sequence ID" value="UYA98635.1"/>
    <property type="molecule type" value="Genomic_DNA"/>
</dbReference>
<dbReference type="Proteomes" id="UP001164571">
    <property type="component" value="Segment"/>
</dbReference>
<accession>A0A9X9NY53</accession>
<name>A0A9X9NY53_9CAUD</name>